<name>A0ACC1RUN8_9APHY</name>
<proteinExistence type="predicted"/>
<evidence type="ECO:0000313" key="2">
    <source>
        <dbReference type="Proteomes" id="UP001148662"/>
    </source>
</evidence>
<sequence>MGSAEMNAEFSINSDSTGVTTPLGRLPRIAQSSVSSICHLTEAHHRGVAQGWNPNFTEAFACAHNPRKHYLATSLSPVQNAFRRLAQAAEIIQEREAALQERHTATNAPGSAASDRNLPDLNMSTRKNIQQVPPHLSHQRNTAGKKPSGKKSSLRRTPGKHKKAGHAIIRSNHNAVKKSKGRAVKKSKRNNVRKSRSHADETSEDGARDGEAESSTAQQRSDKEYLGETYQLPAELSRRYLSSHFWTTPPRLEVRSYVSKELQTSPLLGFSAKTFPLPERLVTHAARDDQKERTHIKISPVWSKEQKSDPGAKNTLDTVHANRYSFPTCYRDSCKFIASLPLYPRLVTFRD</sequence>
<protein>
    <submittedName>
        <fullName evidence="1">Uncharacterized protein</fullName>
    </submittedName>
</protein>
<reference evidence="1" key="1">
    <citation type="submission" date="2022-07" db="EMBL/GenBank/DDBJ databases">
        <title>Genome Sequence of Phlebia brevispora.</title>
        <authorList>
            <person name="Buettner E."/>
        </authorList>
    </citation>
    <scope>NUCLEOTIDE SEQUENCE</scope>
    <source>
        <strain evidence="1">MPL23</strain>
    </source>
</reference>
<comment type="caution">
    <text evidence="1">The sequence shown here is derived from an EMBL/GenBank/DDBJ whole genome shotgun (WGS) entry which is preliminary data.</text>
</comment>
<gene>
    <name evidence="1" type="ORF">NM688_g8351</name>
</gene>
<organism evidence="1 2">
    <name type="scientific">Phlebia brevispora</name>
    <dbReference type="NCBI Taxonomy" id="194682"/>
    <lineage>
        <taxon>Eukaryota</taxon>
        <taxon>Fungi</taxon>
        <taxon>Dikarya</taxon>
        <taxon>Basidiomycota</taxon>
        <taxon>Agaricomycotina</taxon>
        <taxon>Agaricomycetes</taxon>
        <taxon>Polyporales</taxon>
        <taxon>Meruliaceae</taxon>
        <taxon>Phlebia</taxon>
    </lineage>
</organism>
<dbReference type="Proteomes" id="UP001148662">
    <property type="component" value="Unassembled WGS sequence"/>
</dbReference>
<evidence type="ECO:0000313" key="1">
    <source>
        <dbReference type="EMBL" id="KAJ3525787.1"/>
    </source>
</evidence>
<accession>A0ACC1RUN8</accession>
<keyword evidence="2" id="KW-1185">Reference proteome</keyword>
<dbReference type="EMBL" id="JANHOG010002219">
    <property type="protein sequence ID" value="KAJ3525787.1"/>
    <property type="molecule type" value="Genomic_DNA"/>
</dbReference>